<dbReference type="GO" id="GO:0006935">
    <property type="term" value="P:chemotaxis"/>
    <property type="evidence" value="ECO:0007669"/>
    <property type="project" value="UniProtKB-KW"/>
</dbReference>
<keyword evidence="9" id="KW-0282">Flagellum</keyword>
<dbReference type="AlphaFoldDB" id="A0A3B0S1J3"/>
<evidence type="ECO:0000256" key="4">
    <source>
        <dbReference type="ARBA" id="ARBA00022692"/>
    </source>
</evidence>
<dbReference type="InterPro" id="IPR005503">
    <property type="entry name" value="FliL"/>
</dbReference>
<evidence type="ECO:0000256" key="5">
    <source>
        <dbReference type="ARBA" id="ARBA00022779"/>
    </source>
</evidence>
<keyword evidence="9" id="KW-0966">Cell projection</keyword>
<evidence type="ECO:0000256" key="1">
    <source>
        <dbReference type="ARBA" id="ARBA00004162"/>
    </source>
</evidence>
<evidence type="ECO:0000256" key="8">
    <source>
        <dbReference type="SAM" id="Phobius"/>
    </source>
</evidence>
<keyword evidence="9" id="KW-0969">Cilium</keyword>
<keyword evidence="4 8" id="KW-0812">Transmembrane</keyword>
<keyword evidence="6 8" id="KW-1133">Transmembrane helix</keyword>
<gene>
    <name evidence="9" type="ORF">MNBD_ALPHA02-34</name>
</gene>
<keyword evidence="7 8" id="KW-0472">Membrane</keyword>
<sequence length="180" mass="19733">MSDEKTSDDGDEDGAEGLEQKKTSGKKIIIIAVAAILVLGLGGGAAFFFMSGGDETEEHATDTEQGGQEADVADQEPTELLFLELDPMLVNLDTAGGKPKYLKLTIALEVDKQTALDELNQKLPRIIDQFQTYLRQLRIEDLNGSAGMFRLKEELLIKVNDAVYPTRVNDVLFKEMLVNG</sequence>
<dbReference type="PANTHER" id="PTHR35091:SF2">
    <property type="entry name" value="FLAGELLAR PROTEIN FLIL"/>
    <property type="match status" value="1"/>
</dbReference>
<accession>A0A3B0S1J3</accession>
<name>A0A3B0S1J3_9ZZZZ</name>
<evidence type="ECO:0000256" key="7">
    <source>
        <dbReference type="ARBA" id="ARBA00023136"/>
    </source>
</evidence>
<dbReference type="GO" id="GO:0005886">
    <property type="term" value="C:plasma membrane"/>
    <property type="evidence" value="ECO:0007669"/>
    <property type="project" value="UniProtKB-SubCell"/>
</dbReference>
<keyword evidence="3" id="KW-0145">Chemotaxis</keyword>
<dbReference type="GO" id="GO:0071978">
    <property type="term" value="P:bacterial-type flagellum-dependent swarming motility"/>
    <property type="evidence" value="ECO:0007669"/>
    <property type="project" value="TreeGrafter"/>
</dbReference>
<keyword evidence="5" id="KW-0283">Flagellar rotation</keyword>
<evidence type="ECO:0000313" key="9">
    <source>
        <dbReference type="EMBL" id="VAV99780.1"/>
    </source>
</evidence>
<protein>
    <submittedName>
        <fullName evidence="9">Flagellar biosynthesis protein FliL</fullName>
    </submittedName>
</protein>
<reference evidence="9" key="1">
    <citation type="submission" date="2018-06" db="EMBL/GenBank/DDBJ databases">
        <authorList>
            <person name="Zhirakovskaya E."/>
        </authorList>
    </citation>
    <scope>NUCLEOTIDE SEQUENCE</scope>
</reference>
<proteinExistence type="predicted"/>
<dbReference type="PANTHER" id="PTHR35091">
    <property type="entry name" value="FLAGELLAR PROTEIN FLIL"/>
    <property type="match status" value="1"/>
</dbReference>
<evidence type="ECO:0000256" key="2">
    <source>
        <dbReference type="ARBA" id="ARBA00022475"/>
    </source>
</evidence>
<keyword evidence="2" id="KW-1003">Cell membrane</keyword>
<dbReference type="Pfam" id="PF03748">
    <property type="entry name" value="FliL"/>
    <property type="match status" value="1"/>
</dbReference>
<feature type="transmembrane region" description="Helical" evidence="8">
    <location>
        <begin position="28"/>
        <end position="50"/>
    </location>
</feature>
<evidence type="ECO:0000256" key="6">
    <source>
        <dbReference type="ARBA" id="ARBA00022989"/>
    </source>
</evidence>
<dbReference type="EMBL" id="UOED01000136">
    <property type="protein sequence ID" value="VAV99780.1"/>
    <property type="molecule type" value="Genomic_DNA"/>
</dbReference>
<evidence type="ECO:0000256" key="3">
    <source>
        <dbReference type="ARBA" id="ARBA00022500"/>
    </source>
</evidence>
<organism evidence="9">
    <name type="scientific">hydrothermal vent metagenome</name>
    <dbReference type="NCBI Taxonomy" id="652676"/>
    <lineage>
        <taxon>unclassified sequences</taxon>
        <taxon>metagenomes</taxon>
        <taxon>ecological metagenomes</taxon>
    </lineage>
</organism>
<comment type="subcellular location">
    <subcellularLocation>
        <location evidence="1">Cell membrane</location>
        <topology evidence="1">Single-pass membrane protein</topology>
    </subcellularLocation>
</comment>
<dbReference type="GO" id="GO:0009425">
    <property type="term" value="C:bacterial-type flagellum basal body"/>
    <property type="evidence" value="ECO:0007669"/>
    <property type="project" value="InterPro"/>
</dbReference>